<feature type="transmembrane region" description="Helical" evidence="6">
    <location>
        <begin position="168"/>
        <end position="186"/>
    </location>
</feature>
<feature type="transmembrane region" description="Helical" evidence="6">
    <location>
        <begin position="328"/>
        <end position="348"/>
    </location>
</feature>
<evidence type="ECO:0000313" key="8">
    <source>
        <dbReference type="Proteomes" id="UP001241748"/>
    </source>
</evidence>
<evidence type="ECO:0000256" key="6">
    <source>
        <dbReference type="SAM" id="Phobius"/>
    </source>
</evidence>
<feature type="transmembrane region" description="Helical" evidence="6">
    <location>
        <begin position="420"/>
        <end position="441"/>
    </location>
</feature>
<evidence type="ECO:0000256" key="4">
    <source>
        <dbReference type="ARBA" id="ARBA00022989"/>
    </source>
</evidence>
<feature type="transmembrane region" description="Helical" evidence="6">
    <location>
        <begin position="391"/>
        <end position="408"/>
    </location>
</feature>
<name>A0ABV4Z327_9BACI</name>
<dbReference type="CDD" id="cd13124">
    <property type="entry name" value="MATE_SpoVB_like"/>
    <property type="match status" value="1"/>
</dbReference>
<feature type="transmembrane region" description="Helical" evidence="6">
    <location>
        <begin position="453"/>
        <end position="474"/>
    </location>
</feature>
<feature type="transmembrane region" description="Helical" evidence="6">
    <location>
        <begin position="290"/>
        <end position="307"/>
    </location>
</feature>
<dbReference type="PANTHER" id="PTHR30250">
    <property type="entry name" value="PST FAMILY PREDICTED COLANIC ACID TRANSPORTER"/>
    <property type="match status" value="1"/>
</dbReference>
<keyword evidence="3 6" id="KW-0812">Transmembrane</keyword>
<dbReference type="PIRSF" id="PIRSF038958">
    <property type="entry name" value="PG_synth_SpoVB"/>
    <property type="match status" value="1"/>
</dbReference>
<evidence type="ECO:0000256" key="3">
    <source>
        <dbReference type="ARBA" id="ARBA00022692"/>
    </source>
</evidence>
<dbReference type="PANTHER" id="PTHR30250:SF29">
    <property type="entry name" value="POLYSACCHARIDE BIOSYNTHESIS PROTEIN C-TERMINAL DOMAIN-CONTAINING PROTEIN"/>
    <property type="match status" value="1"/>
</dbReference>
<feature type="transmembrane region" description="Helical" evidence="6">
    <location>
        <begin position="486"/>
        <end position="509"/>
    </location>
</feature>
<organism evidence="7 8">
    <name type="scientific">Neobacillus driksii</name>
    <dbReference type="NCBI Taxonomy" id="3035913"/>
    <lineage>
        <taxon>Bacteria</taxon>
        <taxon>Bacillati</taxon>
        <taxon>Bacillota</taxon>
        <taxon>Bacilli</taxon>
        <taxon>Bacillales</taxon>
        <taxon>Bacillaceae</taxon>
        <taxon>Neobacillus</taxon>
    </lineage>
</organism>
<evidence type="ECO:0000256" key="2">
    <source>
        <dbReference type="ARBA" id="ARBA00022475"/>
    </source>
</evidence>
<sequence length="538" mass="59321">MKHVNQSQALFRGAFILAIAALVTKVLSAVYRIPFQNIVDDVGFYIYQQVYPFYGLAMVLSTTGFPVVISKLYAEQKQKGDHEKIRRLLFVSYIILQLFGLICFLLLYFGADYIAIWMNDEQLAILLRVVSIVFLLFPIGSILRGYYQGKGDMVPTALSQVGEQLMRVFTILFLAYVLKKLGYSLYLIGGGAMFGSITGSMVSAIILFTFLWIRKEWGMIAPRKGMMLGYYREVGIILKTLAYQGLTICISGMLMILIQMADALNLYALLTENGYGNAKVLKGIFDRGQPLIQLGTIVAASMSLSLVPLITSARIKKDISFLHDKIQLAIRIAIVIGVGASVGLWAIIEPANIMLFENNSGSSVLGILSFVILLSSIITTIIAIMQGLGSFLFPAVIVLATFPLKYLLNNFFVPTFGTIGAAYATLITLVFACGILYLKFIKMQNIPLLSFHFLRTLLTAAFMMVILLKGYLALTDMITIPVGTERIMAAIQALGGAVSGGFLFLFIIIRGGVFLEKELSLFPFGSKLSLLLPKKNRS</sequence>
<dbReference type="Proteomes" id="UP001241748">
    <property type="component" value="Unassembled WGS sequence"/>
</dbReference>
<feature type="transmembrane region" description="Helical" evidence="6">
    <location>
        <begin position="90"/>
        <end position="111"/>
    </location>
</feature>
<dbReference type="InterPro" id="IPR002797">
    <property type="entry name" value="Polysacc_synth"/>
</dbReference>
<keyword evidence="5 6" id="KW-0472">Membrane</keyword>
<protein>
    <submittedName>
        <fullName evidence="7">Polysaccharide biosynthesis protein</fullName>
    </submittedName>
</protein>
<dbReference type="RefSeq" id="WP_306077333.1">
    <property type="nucleotide sequence ID" value="NZ_JAROBZ020000006.1"/>
</dbReference>
<comment type="caution">
    <text evidence="7">The sequence shown here is derived from an EMBL/GenBank/DDBJ whole genome shotgun (WGS) entry which is preliminary data.</text>
</comment>
<keyword evidence="2" id="KW-1003">Cell membrane</keyword>
<evidence type="ECO:0000256" key="1">
    <source>
        <dbReference type="ARBA" id="ARBA00004651"/>
    </source>
</evidence>
<evidence type="ECO:0000313" key="7">
    <source>
        <dbReference type="EMBL" id="MFB3171213.1"/>
    </source>
</evidence>
<proteinExistence type="predicted"/>
<comment type="subcellular location">
    <subcellularLocation>
        <location evidence="1">Cell membrane</location>
        <topology evidence="1">Multi-pass membrane protein</topology>
    </subcellularLocation>
</comment>
<evidence type="ECO:0000256" key="5">
    <source>
        <dbReference type="ARBA" id="ARBA00023136"/>
    </source>
</evidence>
<feature type="transmembrane region" description="Helical" evidence="6">
    <location>
        <begin position="51"/>
        <end position="69"/>
    </location>
</feature>
<dbReference type="InterPro" id="IPR050833">
    <property type="entry name" value="Poly_Biosynth_Transport"/>
</dbReference>
<keyword evidence="8" id="KW-1185">Reference proteome</keyword>
<feature type="transmembrane region" description="Helical" evidence="6">
    <location>
        <begin position="192"/>
        <end position="213"/>
    </location>
</feature>
<gene>
    <name evidence="7" type="ORF">P5G62_029390</name>
</gene>
<dbReference type="Pfam" id="PF01943">
    <property type="entry name" value="Polysacc_synt"/>
    <property type="match status" value="1"/>
</dbReference>
<feature type="transmembrane region" description="Helical" evidence="6">
    <location>
        <begin position="234"/>
        <end position="258"/>
    </location>
</feature>
<dbReference type="EMBL" id="JAROBZ020000006">
    <property type="protein sequence ID" value="MFB3171213.1"/>
    <property type="molecule type" value="Genomic_DNA"/>
</dbReference>
<accession>A0ABV4Z327</accession>
<keyword evidence="4 6" id="KW-1133">Transmembrane helix</keyword>
<reference evidence="7 8" key="1">
    <citation type="submission" date="2024-05" db="EMBL/GenBank/DDBJ databases">
        <authorList>
            <person name="Venkateswaran K."/>
        </authorList>
    </citation>
    <scope>NUCLEOTIDE SEQUENCE [LARGE SCALE GENOMIC DNA]</scope>
    <source>
        <strain evidence="7 8">179-C4-2-HS</strain>
    </source>
</reference>
<feature type="transmembrane region" description="Helical" evidence="6">
    <location>
        <begin position="9"/>
        <end position="31"/>
    </location>
</feature>
<dbReference type="InterPro" id="IPR024923">
    <property type="entry name" value="PG_synth_SpoVB"/>
</dbReference>
<feature type="transmembrane region" description="Helical" evidence="6">
    <location>
        <begin position="123"/>
        <end position="147"/>
    </location>
</feature>
<feature type="transmembrane region" description="Helical" evidence="6">
    <location>
        <begin position="360"/>
        <end position="384"/>
    </location>
</feature>